<accession>A0A2U3K9F4</accession>
<evidence type="ECO:0000313" key="1">
    <source>
        <dbReference type="EMBL" id="SPF36200.1"/>
    </source>
</evidence>
<reference evidence="2" key="1">
    <citation type="submission" date="2018-02" db="EMBL/GenBank/DDBJ databases">
        <authorList>
            <person name="Hausmann B."/>
        </authorList>
    </citation>
    <scope>NUCLEOTIDE SEQUENCE [LARGE SCALE GENOMIC DNA]</scope>
    <source>
        <strain evidence="2">Peat soil MAG SbA1</strain>
    </source>
</reference>
<gene>
    <name evidence="1" type="ORF">SBA1_150047</name>
</gene>
<protein>
    <submittedName>
        <fullName evidence="1">Uncharacterized protein</fullName>
    </submittedName>
</protein>
<organism evidence="1 2">
    <name type="scientific">Candidatus Sulfotelmatobacter kueseliae</name>
    <dbReference type="NCBI Taxonomy" id="2042962"/>
    <lineage>
        <taxon>Bacteria</taxon>
        <taxon>Pseudomonadati</taxon>
        <taxon>Acidobacteriota</taxon>
        <taxon>Terriglobia</taxon>
        <taxon>Terriglobales</taxon>
        <taxon>Candidatus Korobacteraceae</taxon>
        <taxon>Candidatus Sulfotelmatobacter</taxon>
    </lineage>
</organism>
<dbReference type="Proteomes" id="UP000238701">
    <property type="component" value="Unassembled WGS sequence"/>
</dbReference>
<evidence type="ECO:0000313" key="2">
    <source>
        <dbReference type="Proteomes" id="UP000238701"/>
    </source>
</evidence>
<name>A0A2U3K9F4_9BACT</name>
<proteinExistence type="predicted"/>
<dbReference type="AlphaFoldDB" id="A0A2U3K9F4"/>
<sequence length="47" mass="5831">MFLLKDPQHLPHYAPEFRRILLLRARLWNERFLQRLSRFSAFMRTSA</sequence>
<dbReference type="EMBL" id="OMOD01000057">
    <property type="protein sequence ID" value="SPF36200.1"/>
    <property type="molecule type" value="Genomic_DNA"/>
</dbReference>